<dbReference type="PROSITE" id="PS50949">
    <property type="entry name" value="HTH_GNTR"/>
    <property type="match status" value="1"/>
</dbReference>
<gene>
    <name evidence="5" type="ORF">A5892_18465</name>
</gene>
<dbReference type="GO" id="GO:0003700">
    <property type="term" value="F:DNA-binding transcription factor activity"/>
    <property type="evidence" value="ECO:0007669"/>
    <property type="project" value="InterPro"/>
</dbReference>
<dbReference type="Pfam" id="PF00392">
    <property type="entry name" value="GntR"/>
    <property type="match status" value="1"/>
</dbReference>
<dbReference type="GO" id="GO:0003677">
    <property type="term" value="F:DNA binding"/>
    <property type="evidence" value="ECO:0007669"/>
    <property type="project" value="UniProtKB-KW"/>
</dbReference>
<dbReference type="Proteomes" id="UP000077875">
    <property type="component" value="Chromosome"/>
</dbReference>
<evidence type="ECO:0000256" key="1">
    <source>
        <dbReference type="ARBA" id="ARBA00023015"/>
    </source>
</evidence>
<dbReference type="PANTHER" id="PTHR43537:SF50">
    <property type="entry name" value="TRANSCRIPTIONAL REGULATORY PROTEIN"/>
    <property type="match status" value="1"/>
</dbReference>
<keyword evidence="3" id="KW-0804">Transcription</keyword>
<dbReference type="KEGG" id="haa:A5892_18465"/>
<dbReference type="InterPro" id="IPR011711">
    <property type="entry name" value="GntR_C"/>
</dbReference>
<evidence type="ECO:0000256" key="3">
    <source>
        <dbReference type="ARBA" id="ARBA00023163"/>
    </source>
</evidence>
<keyword evidence="1" id="KW-0805">Transcription regulation</keyword>
<sequence length="193" mass="21979">MIGSGELAAGEKIQERALCELLGVSRTPLREALKALANEGLIELLPNRGSRVAVFTRQQLQEAFAVMAALEGLAGEEACESADETEIVEIEALHQELLEYYREGNAGDYFAINRAIHERIVLVSHNETLIEVYRGLNHRVRAMRFAMRMDPQQWREAIEEHESILRHLKRRDGRELGALLRYHLRNKLRDAPA</sequence>
<dbReference type="PANTHER" id="PTHR43537">
    <property type="entry name" value="TRANSCRIPTIONAL REGULATOR, GNTR FAMILY"/>
    <property type="match status" value="1"/>
</dbReference>
<dbReference type="PRINTS" id="PR00035">
    <property type="entry name" value="HTHGNTR"/>
</dbReference>
<evidence type="ECO:0000259" key="4">
    <source>
        <dbReference type="PROSITE" id="PS50949"/>
    </source>
</evidence>
<dbReference type="Gene3D" id="1.10.10.10">
    <property type="entry name" value="Winged helix-like DNA-binding domain superfamily/Winged helix DNA-binding domain"/>
    <property type="match status" value="1"/>
</dbReference>
<evidence type="ECO:0000313" key="5">
    <source>
        <dbReference type="EMBL" id="ANF59773.1"/>
    </source>
</evidence>
<dbReference type="SUPFAM" id="SSF48008">
    <property type="entry name" value="GntR ligand-binding domain-like"/>
    <property type="match status" value="1"/>
</dbReference>
<dbReference type="SMART" id="SM00895">
    <property type="entry name" value="FCD"/>
    <property type="match status" value="1"/>
</dbReference>
<dbReference type="STRING" id="376489.A5892_18465"/>
<feature type="domain" description="HTH gntR-type" evidence="4">
    <location>
        <begin position="1"/>
        <end position="55"/>
    </location>
</feature>
<dbReference type="InterPro" id="IPR036388">
    <property type="entry name" value="WH-like_DNA-bd_sf"/>
</dbReference>
<dbReference type="InterPro" id="IPR036390">
    <property type="entry name" value="WH_DNA-bd_sf"/>
</dbReference>
<organism evidence="5 6">
    <name type="scientific">Halotalea alkalilenta</name>
    <dbReference type="NCBI Taxonomy" id="376489"/>
    <lineage>
        <taxon>Bacteria</taxon>
        <taxon>Pseudomonadati</taxon>
        <taxon>Pseudomonadota</taxon>
        <taxon>Gammaproteobacteria</taxon>
        <taxon>Oceanospirillales</taxon>
        <taxon>Halomonadaceae</taxon>
        <taxon>Halotalea</taxon>
    </lineage>
</organism>
<accession>A0A172YKL0</accession>
<dbReference type="AlphaFoldDB" id="A0A172YKL0"/>
<reference evidence="5 6" key="1">
    <citation type="submission" date="2016-04" db="EMBL/GenBank/DDBJ databases">
        <title>Complete Genome Sequence of Halotalea alkalilenta IHB B 13600.</title>
        <authorList>
            <person name="Swarnkar M.K."/>
            <person name="Sharma A."/>
            <person name="Kaushal K."/>
            <person name="Soni R."/>
            <person name="Rana S."/>
            <person name="Singh A.K."/>
            <person name="Gulati A."/>
        </authorList>
    </citation>
    <scope>NUCLEOTIDE SEQUENCE [LARGE SCALE GENOMIC DNA]</scope>
    <source>
        <strain evidence="5 6">IHB B 13600</strain>
    </source>
</reference>
<name>A0A172YKL0_9GAMM</name>
<keyword evidence="2" id="KW-0238">DNA-binding</keyword>
<dbReference type="Gene3D" id="1.20.120.530">
    <property type="entry name" value="GntR ligand-binding domain-like"/>
    <property type="match status" value="1"/>
</dbReference>
<dbReference type="InterPro" id="IPR000524">
    <property type="entry name" value="Tscrpt_reg_HTH_GntR"/>
</dbReference>
<keyword evidence="6" id="KW-1185">Reference proteome</keyword>
<evidence type="ECO:0000313" key="6">
    <source>
        <dbReference type="Proteomes" id="UP000077875"/>
    </source>
</evidence>
<dbReference type="CDD" id="cd07377">
    <property type="entry name" value="WHTH_GntR"/>
    <property type="match status" value="1"/>
</dbReference>
<dbReference type="EMBL" id="CP015243">
    <property type="protein sequence ID" value="ANF59773.1"/>
    <property type="molecule type" value="Genomic_DNA"/>
</dbReference>
<dbReference type="SMART" id="SM00345">
    <property type="entry name" value="HTH_GNTR"/>
    <property type="match status" value="1"/>
</dbReference>
<proteinExistence type="predicted"/>
<protein>
    <recommendedName>
        <fullName evidence="4">HTH gntR-type domain-containing protein</fullName>
    </recommendedName>
</protein>
<dbReference type="Pfam" id="PF07729">
    <property type="entry name" value="FCD"/>
    <property type="match status" value="1"/>
</dbReference>
<dbReference type="SUPFAM" id="SSF46785">
    <property type="entry name" value="Winged helix' DNA-binding domain"/>
    <property type="match status" value="1"/>
</dbReference>
<dbReference type="InterPro" id="IPR008920">
    <property type="entry name" value="TF_FadR/GntR_C"/>
</dbReference>
<evidence type="ECO:0000256" key="2">
    <source>
        <dbReference type="ARBA" id="ARBA00023125"/>
    </source>
</evidence>